<dbReference type="RefSeq" id="WP_157086077.1">
    <property type="nucleotide sequence ID" value="NZ_CP136137.1"/>
</dbReference>
<dbReference type="EMBL" id="CP136137">
    <property type="protein sequence ID" value="WYY07276.1"/>
    <property type="molecule type" value="Genomic_DNA"/>
</dbReference>
<evidence type="ECO:0000313" key="4">
    <source>
        <dbReference type="Proteomes" id="UP001479933"/>
    </source>
</evidence>
<feature type="compositionally biased region" description="Low complexity" evidence="1">
    <location>
        <begin position="42"/>
        <end position="134"/>
    </location>
</feature>
<keyword evidence="2" id="KW-0472">Membrane</keyword>
<protein>
    <submittedName>
        <fullName evidence="3">Uncharacterized protein</fullName>
    </submittedName>
</protein>
<name>A0ABZ2U1U4_9ACTN</name>
<feature type="compositionally biased region" description="Pro residues" evidence="1">
    <location>
        <begin position="1"/>
        <end position="11"/>
    </location>
</feature>
<feature type="transmembrane region" description="Helical" evidence="2">
    <location>
        <begin position="263"/>
        <end position="285"/>
    </location>
</feature>
<proteinExistence type="predicted"/>
<feature type="transmembrane region" description="Helical" evidence="2">
    <location>
        <begin position="149"/>
        <end position="169"/>
    </location>
</feature>
<keyword evidence="4" id="KW-1185">Reference proteome</keyword>
<evidence type="ECO:0000256" key="1">
    <source>
        <dbReference type="SAM" id="MobiDB-lite"/>
    </source>
</evidence>
<keyword evidence="2" id="KW-0812">Transmembrane</keyword>
<keyword evidence="2" id="KW-1133">Transmembrane helix</keyword>
<sequence length="290" mass="29900">MSGPNPTPPQDPSQYPQYGAPQPGQPQPGQSQPGQPQPGQPYPDQAQQGQYQQSQPQPDPSQYGQPQQGQPQFGQSQYGQSQYGQPQQGQPQYGQPQPGQHQPGQPPVGQTPTPQYGAPAASGQPGGFAPFGQQLSGLSAPGGTVSPKLVPFLWGTVGAAVVVFIAAFLPWVSFTGGSVSGTGDGKDGWFTLILALVAGGLAGATVFLAAQQPILPRVASIGTLVAGVLITLIAIIDIADVMSSKNDLGPYGDIFNIKFSVGFGLWLTLLGGIALVVLGVLNIIAQRKGS</sequence>
<dbReference type="Proteomes" id="UP001479933">
    <property type="component" value="Chromosome"/>
</dbReference>
<reference evidence="3 4" key="1">
    <citation type="journal article" date="2023" name="Virus Evol.">
        <title>Computational host range prediction-The good, the bad, and the ugly.</title>
        <authorList>
            <person name="Howell A.A."/>
            <person name="Versoza C.J."/>
            <person name="Pfeifer S.P."/>
        </authorList>
    </citation>
    <scope>NUCLEOTIDE SEQUENCE [LARGE SCALE GENOMIC DNA]</scope>
    <source>
        <strain evidence="3 4">1610/1b</strain>
    </source>
</reference>
<feature type="region of interest" description="Disordered" evidence="1">
    <location>
        <begin position="1"/>
        <end position="135"/>
    </location>
</feature>
<evidence type="ECO:0000313" key="3">
    <source>
        <dbReference type="EMBL" id="WYY07276.1"/>
    </source>
</evidence>
<feature type="compositionally biased region" description="Low complexity" evidence="1">
    <location>
        <begin position="12"/>
        <end position="34"/>
    </location>
</feature>
<accession>A0ABZ2U1U4</accession>
<feature type="transmembrane region" description="Helical" evidence="2">
    <location>
        <begin position="221"/>
        <end position="243"/>
    </location>
</feature>
<gene>
    <name evidence="3" type="ORF">RVF87_20135</name>
</gene>
<organism evidence="3 4">
    <name type="scientific">Gordonia hydrophobica</name>
    <dbReference type="NCBI Taxonomy" id="40516"/>
    <lineage>
        <taxon>Bacteria</taxon>
        <taxon>Bacillati</taxon>
        <taxon>Actinomycetota</taxon>
        <taxon>Actinomycetes</taxon>
        <taxon>Mycobacteriales</taxon>
        <taxon>Gordoniaceae</taxon>
        <taxon>Gordonia</taxon>
    </lineage>
</organism>
<feature type="transmembrane region" description="Helical" evidence="2">
    <location>
        <begin position="189"/>
        <end position="209"/>
    </location>
</feature>
<evidence type="ECO:0000256" key="2">
    <source>
        <dbReference type="SAM" id="Phobius"/>
    </source>
</evidence>